<organism evidence="3 4">
    <name type="scientific">Tenacibaculum vairaonense</name>
    <dbReference type="NCBI Taxonomy" id="3137860"/>
    <lineage>
        <taxon>Bacteria</taxon>
        <taxon>Pseudomonadati</taxon>
        <taxon>Bacteroidota</taxon>
        <taxon>Flavobacteriia</taxon>
        <taxon>Flavobacteriales</taxon>
        <taxon>Flavobacteriaceae</taxon>
        <taxon>Tenacibaculum</taxon>
    </lineage>
</organism>
<feature type="repeat" description="ANK" evidence="1">
    <location>
        <begin position="67"/>
        <end position="99"/>
    </location>
</feature>
<dbReference type="PROSITE" id="PS50088">
    <property type="entry name" value="ANK_REPEAT"/>
    <property type="match status" value="1"/>
</dbReference>
<evidence type="ECO:0000256" key="2">
    <source>
        <dbReference type="SAM" id="SignalP"/>
    </source>
</evidence>
<dbReference type="InterPro" id="IPR039323">
    <property type="entry name" value="ANKRD_45/46/60"/>
</dbReference>
<comment type="caution">
    <text evidence="3">The sequence shown here is derived from an EMBL/GenBank/DDBJ whole genome shotgun (WGS) entry which is preliminary data.</text>
</comment>
<reference evidence="3 4" key="1">
    <citation type="submission" date="2024-05" db="EMBL/GenBank/DDBJ databases">
        <authorList>
            <person name="Duchaud E."/>
        </authorList>
    </citation>
    <scope>NUCLEOTIDE SEQUENCE [LARGE SCALE GENOMIC DNA]</scope>
    <source>
        <strain evidence="3">Ena-SAMPLE-TAB-13-05-2024-13:56:06:370-140305</strain>
    </source>
</reference>
<dbReference type="InterPro" id="IPR002110">
    <property type="entry name" value="Ankyrin_rpt"/>
</dbReference>
<dbReference type="SUPFAM" id="SSF48403">
    <property type="entry name" value="Ankyrin repeat"/>
    <property type="match status" value="1"/>
</dbReference>
<keyword evidence="4" id="KW-1185">Reference proteome</keyword>
<gene>
    <name evidence="3" type="ORF">T190115A13A_60133</name>
</gene>
<keyword evidence="1" id="KW-0040">ANK repeat</keyword>
<dbReference type="Proteomes" id="UP001497602">
    <property type="component" value="Unassembled WGS sequence"/>
</dbReference>
<dbReference type="Pfam" id="PF12796">
    <property type="entry name" value="Ank_2"/>
    <property type="match status" value="1"/>
</dbReference>
<dbReference type="PROSITE" id="PS50297">
    <property type="entry name" value="ANK_REP_REGION"/>
    <property type="match status" value="1"/>
</dbReference>
<accession>A0ABM9PQR8</accession>
<feature type="chain" id="PRO_5046691557" evidence="2">
    <location>
        <begin position="21"/>
        <end position="126"/>
    </location>
</feature>
<proteinExistence type="predicted"/>
<dbReference type="SMART" id="SM00248">
    <property type="entry name" value="ANK"/>
    <property type="match status" value="2"/>
</dbReference>
<evidence type="ECO:0000313" key="4">
    <source>
        <dbReference type="Proteomes" id="UP001497602"/>
    </source>
</evidence>
<evidence type="ECO:0000256" key="1">
    <source>
        <dbReference type="PROSITE-ProRule" id="PRU00023"/>
    </source>
</evidence>
<dbReference type="EMBL" id="CAXJRC010000043">
    <property type="protein sequence ID" value="CAL2108138.1"/>
    <property type="molecule type" value="Genomic_DNA"/>
</dbReference>
<sequence>MKKFLVTTLVLVLSFSTMNATNSIEDNKTTTTKYFRLSTFCKMIQSGDYEAVAAFVKNGTDINRKSMGLTPVMYAARYNRTKILKLLIDKGARLKTKSDKGHTALDYAKMSKATESYDLLKAALEK</sequence>
<dbReference type="PANTHER" id="PTHR22677:SF4">
    <property type="entry name" value="USHER SYNDROME TYPE-1G PROTEIN-LIKE PROTEIN"/>
    <property type="match status" value="1"/>
</dbReference>
<evidence type="ECO:0000313" key="3">
    <source>
        <dbReference type="EMBL" id="CAL2108138.1"/>
    </source>
</evidence>
<feature type="signal peptide" evidence="2">
    <location>
        <begin position="1"/>
        <end position="20"/>
    </location>
</feature>
<protein>
    <submittedName>
        <fullName evidence="3">Ankyrin repeat-containing protein</fullName>
    </submittedName>
</protein>
<dbReference type="RefSeq" id="WP_348703418.1">
    <property type="nucleotide sequence ID" value="NZ_CAXIYA010000011.1"/>
</dbReference>
<dbReference type="PANTHER" id="PTHR22677">
    <property type="entry name" value="ANKYRIN REPEAT DOMAIN-CONTAINING PROTEIN 60"/>
    <property type="match status" value="1"/>
</dbReference>
<dbReference type="Gene3D" id="1.25.40.20">
    <property type="entry name" value="Ankyrin repeat-containing domain"/>
    <property type="match status" value="1"/>
</dbReference>
<name>A0ABM9PQR8_9FLAO</name>
<keyword evidence="2" id="KW-0732">Signal</keyword>
<dbReference type="InterPro" id="IPR036770">
    <property type="entry name" value="Ankyrin_rpt-contain_sf"/>
</dbReference>